<dbReference type="AlphaFoldDB" id="A0A225X0S7"/>
<name>A0A225X0S7_9STRA</name>
<reference evidence="2" key="1">
    <citation type="submission" date="2017-03" db="EMBL/GenBank/DDBJ databases">
        <title>Phytopthora megakarya and P. palmivora, two closely related causual agents of cacao black pod achieved similar genome size and gene model numbers by different mechanisms.</title>
        <authorList>
            <person name="Ali S."/>
            <person name="Shao J."/>
            <person name="Larry D.J."/>
            <person name="Kronmiller B."/>
            <person name="Shen D."/>
            <person name="Strem M.D."/>
            <person name="Melnick R.L."/>
            <person name="Guiltinan M.J."/>
            <person name="Tyler B.M."/>
            <person name="Meinhardt L.W."/>
            <person name="Bailey B.A."/>
        </authorList>
    </citation>
    <scope>NUCLEOTIDE SEQUENCE [LARGE SCALE GENOMIC DNA]</scope>
    <source>
        <strain evidence="2">zdho120</strain>
    </source>
</reference>
<accession>A0A225X0S7</accession>
<dbReference type="Proteomes" id="UP000198211">
    <property type="component" value="Unassembled WGS sequence"/>
</dbReference>
<evidence type="ECO:0000313" key="2">
    <source>
        <dbReference type="Proteomes" id="UP000198211"/>
    </source>
</evidence>
<protein>
    <recommendedName>
        <fullName evidence="3">PiggyBac transposable element-derived protein domain-containing protein</fullName>
    </recommendedName>
</protein>
<evidence type="ECO:0000313" key="1">
    <source>
        <dbReference type="EMBL" id="OWZ22800.1"/>
    </source>
</evidence>
<dbReference type="OrthoDB" id="6624209at2759"/>
<sequence length="148" mass="17310">MDEEWVEVTEIRNRTRRQRQCKVCTIRKTTSTKRQMTQFYCLKCTKGFKRAYLCDKVRQEHYPNKIRLVMKFDISSATTEVNTIDRDMRPPARSMRTCMFRSTAGKEADVKNQGDTVMDAQGEDTAADDPVLLVVRMNLLLSAREQYL</sequence>
<organism evidence="1 2">
    <name type="scientific">Phytophthora megakarya</name>
    <dbReference type="NCBI Taxonomy" id="4795"/>
    <lineage>
        <taxon>Eukaryota</taxon>
        <taxon>Sar</taxon>
        <taxon>Stramenopiles</taxon>
        <taxon>Oomycota</taxon>
        <taxon>Peronosporomycetes</taxon>
        <taxon>Peronosporales</taxon>
        <taxon>Peronosporaceae</taxon>
        <taxon>Phytophthora</taxon>
    </lineage>
</organism>
<evidence type="ECO:0008006" key="3">
    <source>
        <dbReference type="Google" id="ProtNLM"/>
    </source>
</evidence>
<dbReference type="EMBL" id="NBNE01000108">
    <property type="protein sequence ID" value="OWZ22800.1"/>
    <property type="molecule type" value="Genomic_DNA"/>
</dbReference>
<proteinExistence type="predicted"/>
<gene>
    <name evidence="1" type="ORF">PHMEG_0002445</name>
</gene>
<comment type="caution">
    <text evidence="1">The sequence shown here is derived from an EMBL/GenBank/DDBJ whole genome shotgun (WGS) entry which is preliminary data.</text>
</comment>
<keyword evidence="2" id="KW-1185">Reference proteome</keyword>